<dbReference type="InterPro" id="IPR009056">
    <property type="entry name" value="Cyt_c-like_dom"/>
</dbReference>
<dbReference type="SUPFAM" id="SSF46626">
    <property type="entry name" value="Cytochrome c"/>
    <property type="match status" value="1"/>
</dbReference>
<evidence type="ECO:0000256" key="1">
    <source>
        <dbReference type="ARBA" id="ARBA00022617"/>
    </source>
</evidence>
<name>A0A1M4SXI7_9BACT</name>
<accession>A0A1M4SXI7</accession>
<dbReference type="AlphaFoldDB" id="A0A1M4SXI7"/>
<keyword evidence="7" id="KW-1185">Reference proteome</keyword>
<evidence type="ECO:0000256" key="3">
    <source>
        <dbReference type="ARBA" id="ARBA00023004"/>
    </source>
</evidence>
<keyword evidence="3 4" id="KW-0408">Iron</keyword>
<keyword evidence="1 4" id="KW-0349">Heme</keyword>
<dbReference type="Gene3D" id="1.10.760.10">
    <property type="entry name" value="Cytochrome c-like domain"/>
    <property type="match status" value="1"/>
</dbReference>
<dbReference type="PROSITE" id="PS51007">
    <property type="entry name" value="CYTC"/>
    <property type="match status" value="1"/>
</dbReference>
<protein>
    <submittedName>
        <fullName evidence="6">Cytochrome c</fullName>
    </submittedName>
</protein>
<dbReference type="InterPro" id="IPR036909">
    <property type="entry name" value="Cyt_c-like_dom_sf"/>
</dbReference>
<organism evidence="6 7">
    <name type="scientific">Cnuella takakiae</name>
    <dbReference type="NCBI Taxonomy" id="1302690"/>
    <lineage>
        <taxon>Bacteria</taxon>
        <taxon>Pseudomonadati</taxon>
        <taxon>Bacteroidota</taxon>
        <taxon>Chitinophagia</taxon>
        <taxon>Chitinophagales</taxon>
        <taxon>Chitinophagaceae</taxon>
        <taxon>Cnuella</taxon>
    </lineage>
</organism>
<dbReference type="GO" id="GO:0009055">
    <property type="term" value="F:electron transfer activity"/>
    <property type="evidence" value="ECO:0007669"/>
    <property type="project" value="InterPro"/>
</dbReference>
<reference evidence="6 7" key="1">
    <citation type="submission" date="2016-11" db="EMBL/GenBank/DDBJ databases">
        <authorList>
            <person name="Jaros S."/>
            <person name="Januszkiewicz K."/>
            <person name="Wedrychowicz H."/>
        </authorList>
    </citation>
    <scope>NUCLEOTIDE SEQUENCE [LARGE SCALE GENOMIC DNA]</scope>
    <source>
        <strain evidence="6 7">DSM 26897</strain>
    </source>
</reference>
<dbReference type="Proteomes" id="UP000184368">
    <property type="component" value="Unassembled WGS sequence"/>
</dbReference>
<dbReference type="STRING" id="1302690.BUE76_00910"/>
<dbReference type="GO" id="GO:0020037">
    <property type="term" value="F:heme binding"/>
    <property type="evidence" value="ECO:0007669"/>
    <property type="project" value="InterPro"/>
</dbReference>
<dbReference type="PANTHER" id="PTHR35008">
    <property type="entry name" value="BLL4482 PROTEIN-RELATED"/>
    <property type="match status" value="1"/>
</dbReference>
<dbReference type="Pfam" id="PF13442">
    <property type="entry name" value="Cytochrome_CBB3"/>
    <property type="match status" value="1"/>
</dbReference>
<evidence type="ECO:0000256" key="4">
    <source>
        <dbReference type="PROSITE-ProRule" id="PRU00433"/>
    </source>
</evidence>
<evidence type="ECO:0000313" key="7">
    <source>
        <dbReference type="Proteomes" id="UP000184368"/>
    </source>
</evidence>
<sequence length="197" mass="21262">MNILRNAYLRPFGGCRLLLCFTLSLLLWGCNEKTTADALETKGWPEQFGLGKPATEQQVAAWDIDVRPDGKGLPAGAGTAVQGRAIYAAKCASCHGNTGVEGPFNHLVSSDTSKAKTIGNYWPYATTLFDYVRRAMPFNAPGSLTNAEVYHLTAYLLHANGLVDSTSVMDAQTLPKVVMPAQQLFVPDNRTGGAQIR</sequence>
<proteinExistence type="predicted"/>
<keyword evidence="2 4" id="KW-0479">Metal-binding</keyword>
<dbReference type="EMBL" id="FQUO01000001">
    <property type="protein sequence ID" value="SHE36934.1"/>
    <property type="molecule type" value="Genomic_DNA"/>
</dbReference>
<dbReference type="InterPro" id="IPR051459">
    <property type="entry name" value="Cytochrome_c-type_DH"/>
</dbReference>
<dbReference type="PANTHER" id="PTHR35008:SF8">
    <property type="entry name" value="ALCOHOL DEHYDROGENASE CYTOCHROME C SUBUNIT"/>
    <property type="match status" value="1"/>
</dbReference>
<dbReference type="GO" id="GO:0046872">
    <property type="term" value="F:metal ion binding"/>
    <property type="evidence" value="ECO:0007669"/>
    <property type="project" value="UniProtKB-KW"/>
</dbReference>
<evidence type="ECO:0000313" key="6">
    <source>
        <dbReference type="EMBL" id="SHE36934.1"/>
    </source>
</evidence>
<evidence type="ECO:0000259" key="5">
    <source>
        <dbReference type="PROSITE" id="PS51007"/>
    </source>
</evidence>
<gene>
    <name evidence="6" type="ORF">SAMN05444008_101267</name>
</gene>
<dbReference type="OrthoDB" id="9779283at2"/>
<evidence type="ECO:0000256" key="2">
    <source>
        <dbReference type="ARBA" id="ARBA00022723"/>
    </source>
</evidence>
<feature type="domain" description="Cytochrome c" evidence="5">
    <location>
        <begin position="78"/>
        <end position="160"/>
    </location>
</feature>